<comment type="cofactor">
    <cofactor evidence="1 12">
        <name>FAD</name>
        <dbReference type="ChEBI" id="CHEBI:57692"/>
    </cofactor>
</comment>
<keyword evidence="16" id="KW-1185">Reference proteome</keyword>
<dbReference type="STRING" id="289377.HL41_00650"/>
<dbReference type="Gene3D" id="3.90.700.10">
    <property type="entry name" value="Succinate dehydrogenase/fumarate reductase flavoprotein, catalytic domain"/>
    <property type="match status" value="1"/>
</dbReference>
<evidence type="ECO:0000259" key="13">
    <source>
        <dbReference type="Pfam" id="PF00890"/>
    </source>
</evidence>
<dbReference type="SUPFAM" id="SSF56425">
    <property type="entry name" value="Succinate dehydrogenase/fumarate reductase flavoprotein, catalytic domain"/>
    <property type="match status" value="1"/>
</dbReference>
<dbReference type="Gene3D" id="3.50.50.60">
    <property type="entry name" value="FAD/NAD(P)-binding domain"/>
    <property type="match status" value="1"/>
</dbReference>
<protein>
    <recommendedName>
        <fullName evidence="4 10">L-aspartate oxidase</fullName>
        <ecNumber evidence="4 10">1.4.3.16</ecNumber>
    </recommendedName>
</protein>
<evidence type="ECO:0000256" key="8">
    <source>
        <dbReference type="ARBA" id="ARBA00023002"/>
    </source>
</evidence>
<comment type="subcellular location">
    <subcellularLocation>
        <location evidence="12">Cytoplasm</location>
    </subcellularLocation>
</comment>
<comment type="catalytic activity">
    <reaction evidence="9">
        <text>L-aspartate + O2 = iminosuccinate + H2O2</text>
        <dbReference type="Rhea" id="RHEA:25876"/>
        <dbReference type="ChEBI" id="CHEBI:15379"/>
        <dbReference type="ChEBI" id="CHEBI:16240"/>
        <dbReference type="ChEBI" id="CHEBI:29991"/>
        <dbReference type="ChEBI" id="CHEBI:77875"/>
        <dbReference type="EC" id="1.4.3.16"/>
    </reaction>
    <physiologicalReaction direction="left-to-right" evidence="9">
        <dbReference type="Rhea" id="RHEA:25877"/>
    </physiologicalReaction>
</comment>
<dbReference type="eggNOG" id="COG0029">
    <property type="taxonomic scope" value="Bacteria"/>
</dbReference>
<dbReference type="OrthoDB" id="9806724at2"/>
<dbReference type="FunFam" id="1.20.58.100:FF:000002">
    <property type="entry name" value="L-aspartate oxidase"/>
    <property type="match status" value="1"/>
</dbReference>
<keyword evidence="6 12" id="KW-0662">Pyridine nucleotide biosynthesis</keyword>
<dbReference type="Proteomes" id="UP000028481">
    <property type="component" value="Chromosome"/>
</dbReference>
<sequence>MEIKKTDVLIIGTGIAGLSLALKLKDLGHITVLAKKRVFETATSLAQGGIACVMGEDDSFELHIQDTMIAGDGICKRETVELVVKSAPDRIKDLITWGVSFDRDPENPQKYHLTLEGGHSKRRILHVGDYTGRAIEKTLLERVFEENNIEILENHFVVKILVDKKRVTSSPKVIGGLVLDLNQSKPLIILAKVIVLCTGGVGKVYLYTSNPDTSTGDGIAMAYSLGCRVANMEFIQFHPTCLYHPKAKNFLISESLRGEGAVLLNAEGKRFMHKYDPVRKELAPRDVVTRAIDMELKKTGAECVYLDITHLPSDYVKKRFPQIYETCLKYGIDITSQPIPVVPAAHYLCGGIYTNLWGQTDIPNLFAVGECAYTGLHGANRLASNSLLEGICFAHQASLKIRELWPEIRETSFTLPKIKDPIIKEIKEEMVFVSHNWDLIRKVMWDFVGIVRSLKMLEFARKRLEFIRREIEANWEGLYLDLDVMELKNLCMVAEIIIKSAQSRLESRGTHYLIDYPEKRVEYLKETILTKY</sequence>
<dbReference type="PIRSF" id="PIRSF000171">
    <property type="entry name" value="SDHA_APRA_LASPO"/>
    <property type="match status" value="1"/>
</dbReference>
<evidence type="ECO:0000256" key="7">
    <source>
        <dbReference type="ARBA" id="ARBA00022827"/>
    </source>
</evidence>
<evidence type="ECO:0000256" key="6">
    <source>
        <dbReference type="ARBA" id="ARBA00022642"/>
    </source>
</evidence>
<dbReference type="SUPFAM" id="SSF51905">
    <property type="entry name" value="FAD/NAD(P)-binding domain"/>
    <property type="match status" value="1"/>
</dbReference>
<dbReference type="RefSeq" id="WP_038063188.1">
    <property type="nucleotide sequence ID" value="NZ_CP008796.1"/>
</dbReference>
<evidence type="ECO:0000256" key="12">
    <source>
        <dbReference type="RuleBase" id="RU362049"/>
    </source>
</evidence>
<dbReference type="FunFam" id="3.90.700.10:FF:000002">
    <property type="entry name" value="L-aspartate oxidase"/>
    <property type="match status" value="1"/>
</dbReference>
<keyword evidence="8 12" id="KW-0560">Oxidoreductase</keyword>
<evidence type="ECO:0000313" key="15">
    <source>
        <dbReference type="EMBL" id="AIH03457.1"/>
    </source>
</evidence>
<keyword evidence="5 12" id="KW-0285">Flavoprotein</keyword>
<comment type="pathway">
    <text evidence="2 12">Cofactor biosynthesis; NAD(+) biosynthesis; iminoaspartate from L-aspartate (oxidase route): step 1/1.</text>
</comment>
<feature type="active site" description="Proton acceptor" evidence="11">
    <location>
        <position position="285"/>
    </location>
</feature>
<dbReference type="AlphaFoldDB" id="A0A075WXZ9"/>
<dbReference type="SUPFAM" id="SSF46977">
    <property type="entry name" value="Succinate dehydrogenase/fumarate reductase flavoprotein C-terminal domain"/>
    <property type="match status" value="1"/>
</dbReference>
<dbReference type="Pfam" id="PF00890">
    <property type="entry name" value="FAD_binding_2"/>
    <property type="match status" value="1"/>
</dbReference>
<feature type="domain" description="FAD-dependent oxidoreductase 2 FAD-binding" evidence="13">
    <location>
        <begin position="7"/>
        <end position="387"/>
    </location>
</feature>
<dbReference type="InterPro" id="IPR005288">
    <property type="entry name" value="NadB"/>
</dbReference>
<evidence type="ECO:0000256" key="9">
    <source>
        <dbReference type="ARBA" id="ARBA00048305"/>
    </source>
</evidence>
<evidence type="ECO:0000313" key="16">
    <source>
        <dbReference type="Proteomes" id="UP000028481"/>
    </source>
</evidence>
<dbReference type="GO" id="GO:0034628">
    <property type="term" value="P:'de novo' NAD+ biosynthetic process from L-aspartate"/>
    <property type="evidence" value="ECO:0007669"/>
    <property type="project" value="TreeGrafter"/>
</dbReference>
<evidence type="ECO:0000256" key="5">
    <source>
        <dbReference type="ARBA" id="ARBA00022630"/>
    </source>
</evidence>
<dbReference type="InterPro" id="IPR015939">
    <property type="entry name" value="Fum_Rdtase/Succ_DH_flav-like_C"/>
</dbReference>
<dbReference type="UniPathway" id="UPA00253">
    <property type="reaction ID" value="UER00326"/>
</dbReference>
<dbReference type="NCBIfam" id="TIGR00551">
    <property type="entry name" value="nadB"/>
    <property type="match status" value="1"/>
</dbReference>
<dbReference type="InterPro" id="IPR037099">
    <property type="entry name" value="Fum_R/Succ_DH_flav-like_C_sf"/>
</dbReference>
<comment type="function">
    <text evidence="12">Catalyzes the oxidation of L-aspartate to iminoaspartate.</text>
</comment>
<dbReference type="PaxDb" id="289377-HL41_00650"/>
<dbReference type="PRINTS" id="PR00368">
    <property type="entry name" value="FADPNR"/>
</dbReference>
<dbReference type="GO" id="GO:0005737">
    <property type="term" value="C:cytoplasm"/>
    <property type="evidence" value="ECO:0007669"/>
    <property type="project" value="UniProtKB-SubCell"/>
</dbReference>
<evidence type="ECO:0000256" key="2">
    <source>
        <dbReference type="ARBA" id="ARBA00004950"/>
    </source>
</evidence>
<name>A0A075WXZ9_9BACT</name>
<dbReference type="PANTHER" id="PTHR42716:SF2">
    <property type="entry name" value="L-ASPARTATE OXIDASE, CHLOROPLASTIC"/>
    <property type="match status" value="1"/>
</dbReference>
<feature type="domain" description="Fumarate reductase/succinate dehydrogenase flavoprotein-like C-terminal" evidence="14">
    <location>
        <begin position="441"/>
        <end position="529"/>
    </location>
</feature>
<dbReference type="InterPro" id="IPR027477">
    <property type="entry name" value="Succ_DH/fumarate_Rdtase_cat_sf"/>
</dbReference>
<evidence type="ECO:0000256" key="4">
    <source>
        <dbReference type="ARBA" id="ARBA00012173"/>
    </source>
</evidence>
<keyword evidence="7 12" id="KW-0274">FAD</keyword>
<evidence type="ECO:0000256" key="10">
    <source>
        <dbReference type="NCBIfam" id="TIGR00551"/>
    </source>
</evidence>
<accession>A0A075WXZ9</accession>
<dbReference type="KEGG" id="tcm:HL41_00650"/>
<evidence type="ECO:0000259" key="14">
    <source>
        <dbReference type="Pfam" id="PF02910"/>
    </source>
</evidence>
<dbReference type="InterPro" id="IPR003953">
    <property type="entry name" value="FAD-dep_OxRdtase_2_FAD-bd"/>
</dbReference>
<comment type="similarity">
    <text evidence="3 12">Belongs to the FAD-dependent oxidoreductase 2 family. NadB subfamily.</text>
</comment>
<dbReference type="Pfam" id="PF02910">
    <property type="entry name" value="Succ_DH_flav_C"/>
    <property type="match status" value="1"/>
</dbReference>
<dbReference type="EC" id="1.4.3.16" evidence="4 10"/>
<gene>
    <name evidence="15" type="ORF">HL41_00650</name>
</gene>
<evidence type="ECO:0000256" key="3">
    <source>
        <dbReference type="ARBA" id="ARBA00008562"/>
    </source>
</evidence>
<dbReference type="PANTHER" id="PTHR42716">
    <property type="entry name" value="L-ASPARTATE OXIDASE"/>
    <property type="match status" value="1"/>
</dbReference>
<evidence type="ECO:0000256" key="11">
    <source>
        <dbReference type="PIRSR" id="PIRSR000171-1"/>
    </source>
</evidence>
<evidence type="ECO:0000256" key="1">
    <source>
        <dbReference type="ARBA" id="ARBA00001974"/>
    </source>
</evidence>
<dbReference type="EMBL" id="CP008796">
    <property type="protein sequence ID" value="AIH03457.1"/>
    <property type="molecule type" value="Genomic_DNA"/>
</dbReference>
<dbReference type="GO" id="GO:0008734">
    <property type="term" value="F:L-aspartate oxidase activity"/>
    <property type="evidence" value="ECO:0007669"/>
    <property type="project" value="UniProtKB-UniRule"/>
</dbReference>
<dbReference type="Gene3D" id="1.20.58.100">
    <property type="entry name" value="Fumarate reductase/succinate dehydrogenase flavoprotein-like, C-terminal domain"/>
    <property type="match status" value="1"/>
</dbReference>
<dbReference type="NCBIfam" id="NF006567">
    <property type="entry name" value="PRK09077.1"/>
    <property type="match status" value="1"/>
</dbReference>
<dbReference type="HOGENOM" id="CLU_014312_3_0_0"/>
<organism evidence="15 16">
    <name type="scientific">Thermodesulfobacterium commune DSM 2178</name>
    <dbReference type="NCBI Taxonomy" id="289377"/>
    <lineage>
        <taxon>Bacteria</taxon>
        <taxon>Pseudomonadati</taxon>
        <taxon>Thermodesulfobacteriota</taxon>
        <taxon>Thermodesulfobacteria</taxon>
        <taxon>Thermodesulfobacteriales</taxon>
        <taxon>Thermodesulfobacteriaceae</taxon>
        <taxon>Thermodesulfobacterium</taxon>
    </lineage>
</organism>
<reference evidence="15 16" key="1">
    <citation type="journal article" date="2015" name="Genome Announc.">
        <title>Genome Sequence of a Sulfate-Reducing Thermophilic Bacterium, Thermodesulfobacterium commune DSM 2178T (Phylum Thermodesulfobacteria).</title>
        <authorList>
            <person name="Bhatnagar S."/>
            <person name="Badger J.H."/>
            <person name="Madupu R."/>
            <person name="Khouri H.M."/>
            <person name="O'Connor E.M."/>
            <person name="Robb F.T."/>
            <person name="Ward N.L."/>
            <person name="Eisen J.A."/>
        </authorList>
    </citation>
    <scope>NUCLEOTIDE SEQUENCE [LARGE SCALE GENOMIC DNA]</scope>
    <source>
        <strain evidence="15 16">DSM 2178</strain>
    </source>
</reference>
<proteinExistence type="inferred from homology"/>
<dbReference type="InterPro" id="IPR036188">
    <property type="entry name" value="FAD/NAD-bd_sf"/>
</dbReference>